<organism evidence="1 2">
    <name type="scientific">Acaulospora colombiana</name>
    <dbReference type="NCBI Taxonomy" id="27376"/>
    <lineage>
        <taxon>Eukaryota</taxon>
        <taxon>Fungi</taxon>
        <taxon>Fungi incertae sedis</taxon>
        <taxon>Mucoromycota</taxon>
        <taxon>Glomeromycotina</taxon>
        <taxon>Glomeromycetes</taxon>
        <taxon>Diversisporales</taxon>
        <taxon>Acaulosporaceae</taxon>
        <taxon>Acaulospora</taxon>
    </lineage>
</organism>
<accession>A0ACA9MLV6</accession>
<evidence type="ECO:0000313" key="2">
    <source>
        <dbReference type="Proteomes" id="UP000789525"/>
    </source>
</evidence>
<evidence type="ECO:0000313" key="1">
    <source>
        <dbReference type="EMBL" id="CAG8596739.1"/>
    </source>
</evidence>
<gene>
    <name evidence="1" type="ORF">ACOLOM_LOCUS6530</name>
</gene>
<proteinExistence type="predicted"/>
<name>A0ACA9MLV6_9GLOM</name>
<dbReference type="Proteomes" id="UP000789525">
    <property type="component" value="Unassembled WGS sequence"/>
</dbReference>
<protein>
    <submittedName>
        <fullName evidence="1">15580_t:CDS:1</fullName>
    </submittedName>
</protein>
<keyword evidence="2" id="KW-1185">Reference proteome</keyword>
<reference evidence="1" key="1">
    <citation type="submission" date="2021-06" db="EMBL/GenBank/DDBJ databases">
        <authorList>
            <person name="Kallberg Y."/>
            <person name="Tangrot J."/>
            <person name="Rosling A."/>
        </authorList>
    </citation>
    <scope>NUCLEOTIDE SEQUENCE</scope>
    <source>
        <strain evidence="1">CL356</strain>
    </source>
</reference>
<comment type="caution">
    <text evidence="1">The sequence shown here is derived from an EMBL/GenBank/DDBJ whole genome shotgun (WGS) entry which is preliminary data.</text>
</comment>
<dbReference type="EMBL" id="CAJVPT010013536">
    <property type="protein sequence ID" value="CAG8596739.1"/>
    <property type="molecule type" value="Genomic_DNA"/>
</dbReference>
<sequence length="529" mass="58314">MSSEEKDKRSDCIANEDGERQIPTMVAFSGEEELTGTQAKVQLLSNSKNTITQFRNFIGKSFAECKSLASSGTALLVDKDGEPAYAVEFKEQEAIFTVKEITTKYIASLRESAENFLGQPVAGSVLAIPTYFTDSQREALKVATENAGLRVLQLINEPTAAALAYGVGQQSLTLNQYHDGNIIILDLGSDSFDVTAMSVRSGMFTILGTMHDANLGGAAFDELLASHFASEFKRKTKIDMSQNKRAMTKLRSAVEITKKTLSSSTSSPCSIESLAEGVDFHGTINRTRFEIMANKLFNRISDVIMEALKNNELEPHLISEVILVGGASRIPKFQSVIRDIFVNPDTIIRQDLEPDEVVAYGCAFQGSLIANLSDQEIKEISNTTTISTPHLSKPIGIVNATEKFVTIIPENTPLPVRRVYTFSNAFENQKEFYLSIWQGAYKRKPVNSQQVEMDRTADDEESNNLPQVVPIIEPEKLIAEIVMNGLLPKKSGELKIEFIIEVDVNNKCTMIAKELTIDNVIELTVDGIS</sequence>